<name>A0AB39TG48_9ACTN</name>
<dbReference type="SUPFAM" id="SSF69047">
    <property type="entry name" value="Hypothetical protein YjbJ"/>
    <property type="match status" value="1"/>
</dbReference>
<accession>A0AB39TG48</accession>
<organism evidence="1">
    <name type="scientific">Streptomyces sp. R44</name>
    <dbReference type="NCBI Taxonomy" id="3238633"/>
    <lineage>
        <taxon>Bacteria</taxon>
        <taxon>Bacillati</taxon>
        <taxon>Actinomycetota</taxon>
        <taxon>Actinomycetes</taxon>
        <taxon>Kitasatosporales</taxon>
        <taxon>Streptomycetaceae</taxon>
        <taxon>Streptomyces</taxon>
    </lineage>
</organism>
<dbReference type="InterPro" id="IPR036629">
    <property type="entry name" value="YjbJ_sf"/>
</dbReference>
<gene>
    <name evidence="1" type="ORF">AB5J54_38095</name>
</gene>
<dbReference type="AlphaFoldDB" id="A0AB39TG48"/>
<dbReference type="RefSeq" id="WP_369149587.1">
    <property type="nucleotide sequence ID" value="NZ_CP163444.1"/>
</dbReference>
<protein>
    <submittedName>
        <fullName evidence="1">CsbD family protein</fullName>
    </submittedName>
</protein>
<reference evidence="1" key="1">
    <citation type="submission" date="2024-07" db="EMBL/GenBank/DDBJ databases">
        <authorList>
            <person name="Yu S.T."/>
        </authorList>
    </citation>
    <scope>NUCLEOTIDE SEQUENCE</scope>
    <source>
        <strain evidence="1">R44</strain>
    </source>
</reference>
<dbReference type="EMBL" id="CP163444">
    <property type="protein sequence ID" value="XDQ76924.1"/>
    <property type="molecule type" value="Genomic_DNA"/>
</dbReference>
<dbReference type="Gene3D" id="1.10.1470.10">
    <property type="entry name" value="YjbJ"/>
    <property type="match status" value="1"/>
</dbReference>
<sequence>MGMAKARFKAIAGKLTGDERLEAEGRTDQAKVKIRQKMQDIRHRAEGIKDSLKHDRS</sequence>
<evidence type="ECO:0000313" key="1">
    <source>
        <dbReference type="EMBL" id="XDQ76924.1"/>
    </source>
</evidence>
<proteinExistence type="predicted"/>